<organism evidence="1 2">
    <name type="scientific">Candidatus Hakubella thermalkaliphila</name>
    <dbReference type="NCBI Taxonomy" id="2754717"/>
    <lineage>
        <taxon>Bacteria</taxon>
        <taxon>Bacillati</taxon>
        <taxon>Actinomycetota</taxon>
        <taxon>Actinomycetota incertae sedis</taxon>
        <taxon>Candidatus Hakubellales</taxon>
        <taxon>Candidatus Hakubellaceae</taxon>
        <taxon>Candidatus Hakubella</taxon>
    </lineage>
</organism>
<proteinExistence type="predicted"/>
<dbReference type="EMBL" id="BLRV01000275">
    <property type="protein sequence ID" value="GFP22228.1"/>
    <property type="molecule type" value="Genomic_DNA"/>
</dbReference>
<dbReference type="Proteomes" id="UP000580051">
    <property type="component" value="Unassembled WGS sequence"/>
</dbReference>
<evidence type="ECO:0000313" key="1">
    <source>
        <dbReference type="EMBL" id="GFP22228.1"/>
    </source>
</evidence>
<evidence type="ECO:0000313" key="2">
    <source>
        <dbReference type="Proteomes" id="UP000580051"/>
    </source>
</evidence>
<dbReference type="AlphaFoldDB" id="A0A6V8NPG4"/>
<feature type="non-terminal residue" evidence="1">
    <location>
        <position position="41"/>
    </location>
</feature>
<reference evidence="1 2" key="1">
    <citation type="journal article" date="2020" name="Front. Microbiol.">
        <title>Single-cell genomics of novel Actinobacteria with the Wood-Ljungdahl pathway discovered in a serpentinizing system.</title>
        <authorList>
            <person name="Merino N."/>
            <person name="Kawai M."/>
            <person name="Boyd E.S."/>
            <person name="Colman D.R."/>
            <person name="McGlynn S.E."/>
            <person name="Nealson K.H."/>
            <person name="Kurokawa K."/>
            <person name="Hongoh Y."/>
        </authorList>
    </citation>
    <scope>NUCLEOTIDE SEQUENCE [LARGE SCALE GENOMIC DNA]</scope>
    <source>
        <strain evidence="1 2">S06</strain>
    </source>
</reference>
<sequence>MSVEILKKDFDLDARFVPQIIRSLGKAKAGPPAGSSRREPW</sequence>
<gene>
    <name evidence="1" type="ORF">HKBW3S06_01455</name>
</gene>
<comment type="caution">
    <text evidence="1">The sequence shown here is derived from an EMBL/GenBank/DDBJ whole genome shotgun (WGS) entry which is preliminary data.</text>
</comment>
<accession>A0A6V8NPG4</accession>
<protein>
    <submittedName>
        <fullName evidence="1">Uncharacterized protein</fullName>
    </submittedName>
</protein>
<name>A0A6V8NPG4_9ACTN</name>